<comment type="similarity">
    <text evidence="2">Belongs to the peroxidase family. Cytochrome c peroxidase subfamily.</text>
</comment>
<dbReference type="PROSITE" id="PS50873">
    <property type="entry name" value="PEROXIDASE_4"/>
    <property type="match status" value="1"/>
</dbReference>
<keyword evidence="12" id="KW-1185">Reference proteome</keyword>
<dbReference type="PANTHER" id="PTHR31356:SF53">
    <property type="entry name" value="HEME PEROXIDASE"/>
    <property type="match status" value="1"/>
</dbReference>
<keyword evidence="5" id="KW-0479">Metal-binding</keyword>
<dbReference type="EC" id="1.11.1.-" evidence="8"/>
<dbReference type="InterPro" id="IPR044831">
    <property type="entry name" value="Ccp1-like"/>
</dbReference>
<feature type="domain" description="Plant heme peroxidase family profile" evidence="10">
    <location>
        <begin position="170"/>
        <end position="379"/>
    </location>
</feature>
<dbReference type="Proteomes" id="UP000623467">
    <property type="component" value="Unassembled WGS sequence"/>
</dbReference>
<feature type="compositionally biased region" description="Polar residues" evidence="9">
    <location>
        <begin position="1"/>
        <end position="18"/>
    </location>
</feature>
<gene>
    <name evidence="11" type="ORF">MSAN_00952700</name>
</gene>
<accession>A0A8H7DA56</accession>
<dbReference type="InterPro" id="IPR002016">
    <property type="entry name" value="Haem_peroxidase"/>
</dbReference>
<dbReference type="PANTHER" id="PTHR31356">
    <property type="entry name" value="THYLAKOID LUMENAL 29 KDA PROTEIN, CHLOROPLASTIC-RELATED"/>
    <property type="match status" value="1"/>
</dbReference>
<evidence type="ECO:0000256" key="5">
    <source>
        <dbReference type="ARBA" id="ARBA00022723"/>
    </source>
</evidence>
<keyword evidence="4" id="KW-0349">Heme</keyword>
<dbReference type="InterPro" id="IPR002207">
    <property type="entry name" value="Peroxidase_I"/>
</dbReference>
<evidence type="ECO:0000256" key="4">
    <source>
        <dbReference type="ARBA" id="ARBA00022617"/>
    </source>
</evidence>
<feature type="region of interest" description="Disordered" evidence="9">
    <location>
        <begin position="1"/>
        <end position="22"/>
    </location>
</feature>
<organism evidence="11 12">
    <name type="scientific">Mycena sanguinolenta</name>
    <dbReference type="NCBI Taxonomy" id="230812"/>
    <lineage>
        <taxon>Eukaryota</taxon>
        <taxon>Fungi</taxon>
        <taxon>Dikarya</taxon>
        <taxon>Basidiomycota</taxon>
        <taxon>Agaricomycotina</taxon>
        <taxon>Agaricomycetes</taxon>
        <taxon>Agaricomycetidae</taxon>
        <taxon>Agaricales</taxon>
        <taxon>Marasmiineae</taxon>
        <taxon>Mycenaceae</taxon>
        <taxon>Mycena</taxon>
    </lineage>
</organism>
<evidence type="ECO:0000313" key="11">
    <source>
        <dbReference type="EMBL" id="KAF7366940.1"/>
    </source>
</evidence>
<evidence type="ECO:0000256" key="3">
    <source>
        <dbReference type="ARBA" id="ARBA00022559"/>
    </source>
</evidence>
<dbReference type="Gene3D" id="1.10.420.10">
    <property type="entry name" value="Peroxidase, domain 2"/>
    <property type="match status" value="1"/>
</dbReference>
<evidence type="ECO:0000259" key="10">
    <source>
        <dbReference type="PROSITE" id="PS50873"/>
    </source>
</evidence>
<comment type="caution">
    <text evidence="11">The sequence shown here is derived from an EMBL/GenBank/DDBJ whole genome shotgun (WGS) entry which is preliminary data.</text>
</comment>
<keyword evidence="3 8" id="KW-0575">Peroxidase</keyword>
<evidence type="ECO:0000256" key="7">
    <source>
        <dbReference type="ARBA" id="ARBA00023004"/>
    </source>
</evidence>
<dbReference type="OrthoDB" id="5985073at2759"/>
<sequence length="591" mass="63253">MVGNTSSFALSELSSDPSTARPRQCYKTRQCTENLRHWLPSFFSVMWPPKAFCLASVLWPAAAQAYIWPNPAYDTLEDYYTVSSGFGDSGGIVDEVTPCSLSPASGSTPGRQNAAEWLRTAYHDMATYDSTTGLGGLDGSITFETDRPENIGTAFNTTALFFAPLSTNRVSFSDTLALGVILAIKNCAGPNIPFRPGRIDATEAGPPGVPQPQESLETHIAEFARQGFNATEMIALVACGHTLGGIHQIDFPQSVQGAITNDNPEGVVHFDDTFDVYDNHIATQYLNNSSVDQLIVGFNSATNSDAAIFASDGNQTMREFAESNDAFLSRCGDLLERMLNTVPSSVQLGDVMEPLPVKPYQLSLFFNATGGLELSGYIRIFGTSAEAAAANPANMPVQLVWTDRHGTTSPGYSTTGVGSDFLEATSIFGSVQFFSVDAFIDPSAGISSFVVDWAYDMQSALTTADNGGGGFPLQDVVLFQHAGSCHGAVNQNSTINTVIRNDMGAVSSAYVDYSYSTNQEGSIAFKYVTIRAELVHTGNSPSPLYDTYTATFVANDGFLTLDASIVSYDLTAVVGGTTYQSLDNPQLFTPC</sequence>
<evidence type="ECO:0000256" key="6">
    <source>
        <dbReference type="ARBA" id="ARBA00023002"/>
    </source>
</evidence>
<dbReference type="GO" id="GO:0000302">
    <property type="term" value="P:response to reactive oxygen species"/>
    <property type="evidence" value="ECO:0007669"/>
    <property type="project" value="TreeGrafter"/>
</dbReference>
<dbReference type="Pfam" id="PF00141">
    <property type="entry name" value="peroxidase"/>
    <property type="match status" value="1"/>
</dbReference>
<dbReference type="Gene3D" id="1.10.520.10">
    <property type="match status" value="1"/>
</dbReference>
<dbReference type="InterPro" id="IPR010255">
    <property type="entry name" value="Haem_peroxidase_sf"/>
</dbReference>
<keyword evidence="7" id="KW-0408">Iron</keyword>
<dbReference type="EMBL" id="JACAZH010000006">
    <property type="protein sequence ID" value="KAF7366940.1"/>
    <property type="molecule type" value="Genomic_DNA"/>
</dbReference>
<evidence type="ECO:0000256" key="2">
    <source>
        <dbReference type="ARBA" id="ARBA00005997"/>
    </source>
</evidence>
<dbReference type="GO" id="GO:0020037">
    <property type="term" value="F:heme binding"/>
    <property type="evidence" value="ECO:0007669"/>
    <property type="project" value="UniProtKB-UniRule"/>
</dbReference>
<evidence type="ECO:0000256" key="8">
    <source>
        <dbReference type="RuleBase" id="RU363051"/>
    </source>
</evidence>
<comment type="function">
    <text evidence="1">Destroys radicals which are normally produced within the cells and which are toxic to biological systems.</text>
</comment>
<evidence type="ECO:0000256" key="9">
    <source>
        <dbReference type="SAM" id="MobiDB-lite"/>
    </source>
</evidence>
<keyword evidence="6 8" id="KW-0560">Oxidoreductase</keyword>
<dbReference type="AlphaFoldDB" id="A0A8H7DA56"/>
<protein>
    <recommendedName>
        <fullName evidence="8">Peroxidase</fullName>
        <ecNumber evidence="8">1.11.1.-</ecNumber>
    </recommendedName>
</protein>
<dbReference type="GO" id="GO:0034599">
    <property type="term" value="P:cellular response to oxidative stress"/>
    <property type="evidence" value="ECO:0007669"/>
    <property type="project" value="InterPro"/>
</dbReference>
<evidence type="ECO:0000313" key="12">
    <source>
        <dbReference type="Proteomes" id="UP000623467"/>
    </source>
</evidence>
<dbReference type="GO" id="GO:0042744">
    <property type="term" value="P:hydrogen peroxide catabolic process"/>
    <property type="evidence" value="ECO:0007669"/>
    <property type="project" value="TreeGrafter"/>
</dbReference>
<evidence type="ECO:0000256" key="1">
    <source>
        <dbReference type="ARBA" id="ARBA00003917"/>
    </source>
</evidence>
<reference evidence="11" key="1">
    <citation type="submission" date="2020-05" db="EMBL/GenBank/DDBJ databases">
        <title>Mycena genomes resolve the evolution of fungal bioluminescence.</title>
        <authorList>
            <person name="Tsai I.J."/>
        </authorList>
    </citation>
    <scope>NUCLEOTIDE SEQUENCE</scope>
    <source>
        <strain evidence="11">160909Yilan</strain>
    </source>
</reference>
<dbReference type="PRINTS" id="PR00459">
    <property type="entry name" value="ASPEROXIDASE"/>
</dbReference>
<proteinExistence type="inferred from homology"/>
<dbReference type="PRINTS" id="PR00458">
    <property type="entry name" value="PEROXIDASE"/>
</dbReference>
<name>A0A8H7DA56_9AGAR</name>
<dbReference type="SUPFAM" id="SSF48113">
    <property type="entry name" value="Heme-dependent peroxidases"/>
    <property type="match status" value="1"/>
</dbReference>
<dbReference type="GO" id="GO:0046872">
    <property type="term" value="F:metal ion binding"/>
    <property type="evidence" value="ECO:0007669"/>
    <property type="project" value="UniProtKB-UniRule"/>
</dbReference>
<dbReference type="GO" id="GO:0004601">
    <property type="term" value="F:peroxidase activity"/>
    <property type="evidence" value="ECO:0007669"/>
    <property type="project" value="UniProtKB-KW"/>
</dbReference>